<feature type="domain" description="3-hydroxyisobutyrate dehydrogenase-like NAD-binding" evidence="5">
    <location>
        <begin position="164"/>
        <end position="280"/>
    </location>
</feature>
<protein>
    <submittedName>
        <fullName evidence="6">Oxidoreductase</fullName>
    </submittedName>
</protein>
<keyword evidence="2" id="KW-0520">NAD</keyword>
<dbReference type="AlphaFoldDB" id="A0A423KH87"/>
<dbReference type="InterPro" id="IPR013328">
    <property type="entry name" value="6PGD_dom2"/>
</dbReference>
<dbReference type="GO" id="GO:0016491">
    <property type="term" value="F:oxidoreductase activity"/>
    <property type="evidence" value="ECO:0007669"/>
    <property type="project" value="UniProtKB-KW"/>
</dbReference>
<dbReference type="PANTHER" id="PTHR43580">
    <property type="entry name" value="OXIDOREDUCTASE GLYR1-RELATED"/>
    <property type="match status" value="1"/>
</dbReference>
<name>A0A423KH87_9PSED</name>
<feature type="domain" description="6-phosphogluconate dehydrogenase NADP-binding" evidence="4">
    <location>
        <begin position="2"/>
        <end position="156"/>
    </location>
</feature>
<dbReference type="InterPro" id="IPR051265">
    <property type="entry name" value="HIBADH-related_NP60_sf"/>
</dbReference>
<evidence type="ECO:0000256" key="1">
    <source>
        <dbReference type="ARBA" id="ARBA00023002"/>
    </source>
</evidence>
<dbReference type="Pfam" id="PF14833">
    <property type="entry name" value="NAD_binding_11"/>
    <property type="match status" value="1"/>
</dbReference>
<dbReference type="InterPro" id="IPR029154">
    <property type="entry name" value="HIBADH-like_NADP-bd"/>
</dbReference>
<organism evidence="6 7">
    <name type="scientific">Pseudomonas frederiksbergensis</name>
    <dbReference type="NCBI Taxonomy" id="104087"/>
    <lineage>
        <taxon>Bacteria</taxon>
        <taxon>Pseudomonadati</taxon>
        <taxon>Pseudomonadota</taxon>
        <taxon>Gammaproteobacteria</taxon>
        <taxon>Pseudomonadales</taxon>
        <taxon>Pseudomonadaceae</taxon>
        <taxon>Pseudomonas</taxon>
    </lineage>
</organism>
<dbReference type="Gene3D" id="1.10.1040.10">
    <property type="entry name" value="N-(1-d-carboxylethyl)-l-norvaline Dehydrogenase, domain 2"/>
    <property type="match status" value="1"/>
</dbReference>
<dbReference type="InterPro" id="IPR036291">
    <property type="entry name" value="NAD(P)-bd_dom_sf"/>
</dbReference>
<dbReference type="EMBL" id="MOBQ01000003">
    <property type="protein sequence ID" value="RON52463.1"/>
    <property type="molecule type" value="Genomic_DNA"/>
</dbReference>
<gene>
    <name evidence="6" type="ORF">BK666_03575</name>
</gene>
<accession>A0A423KH87</accession>
<evidence type="ECO:0000259" key="5">
    <source>
        <dbReference type="Pfam" id="PF14833"/>
    </source>
</evidence>
<dbReference type="GO" id="GO:0050661">
    <property type="term" value="F:NADP binding"/>
    <property type="evidence" value="ECO:0007669"/>
    <property type="project" value="InterPro"/>
</dbReference>
<keyword evidence="1" id="KW-0560">Oxidoreductase</keyword>
<dbReference type="RefSeq" id="WP_123508342.1">
    <property type="nucleotide sequence ID" value="NZ_MOBQ01000003.1"/>
</dbReference>
<dbReference type="SUPFAM" id="SSF48179">
    <property type="entry name" value="6-phosphogluconate dehydrogenase C-terminal domain-like"/>
    <property type="match status" value="1"/>
</dbReference>
<dbReference type="SUPFAM" id="SSF51735">
    <property type="entry name" value="NAD(P)-binding Rossmann-fold domains"/>
    <property type="match status" value="1"/>
</dbReference>
<dbReference type="Pfam" id="PF03446">
    <property type="entry name" value="NAD_binding_2"/>
    <property type="match status" value="1"/>
</dbReference>
<feature type="active site" evidence="3">
    <location>
        <position position="169"/>
    </location>
</feature>
<dbReference type="Proteomes" id="UP000285349">
    <property type="component" value="Unassembled WGS sequence"/>
</dbReference>
<dbReference type="OrthoDB" id="9786703at2"/>
<dbReference type="Gene3D" id="3.40.50.720">
    <property type="entry name" value="NAD(P)-binding Rossmann-like Domain"/>
    <property type="match status" value="1"/>
</dbReference>
<reference evidence="6 7" key="1">
    <citation type="submission" date="2016-10" db="EMBL/GenBank/DDBJ databases">
        <title>Comparative genome analysis of multiple Pseudomonas spp. focuses on biocontrol and plant growth promoting traits.</title>
        <authorList>
            <person name="Tao X.-Y."/>
            <person name="Taylor C.G."/>
        </authorList>
    </citation>
    <scope>NUCLEOTIDE SEQUENCE [LARGE SCALE GENOMIC DNA]</scope>
    <source>
        <strain evidence="6 7">37A10</strain>
    </source>
</reference>
<evidence type="ECO:0000256" key="3">
    <source>
        <dbReference type="PIRSR" id="PIRSR000103-1"/>
    </source>
</evidence>
<comment type="caution">
    <text evidence="6">The sequence shown here is derived from an EMBL/GenBank/DDBJ whole genome shotgun (WGS) entry which is preliminary data.</text>
</comment>
<dbReference type="InterPro" id="IPR008927">
    <property type="entry name" value="6-PGluconate_DH-like_C_sf"/>
</dbReference>
<evidence type="ECO:0000313" key="7">
    <source>
        <dbReference type="Proteomes" id="UP000285349"/>
    </source>
</evidence>
<evidence type="ECO:0000313" key="6">
    <source>
        <dbReference type="EMBL" id="RON52463.1"/>
    </source>
</evidence>
<dbReference type="InterPro" id="IPR015815">
    <property type="entry name" value="HIBADH-related"/>
</dbReference>
<dbReference type="GO" id="GO:0051287">
    <property type="term" value="F:NAD binding"/>
    <property type="evidence" value="ECO:0007669"/>
    <property type="project" value="InterPro"/>
</dbReference>
<dbReference type="PIRSF" id="PIRSF000103">
    <property type="entry name" value="HIBADH"/>
    <property type="match status" value="1"/>
</dbReference>
<evidence type="ECO:0000256" key="2">
    <source>
        <dbReference type="ARBA" id="ARBA00023027"/>
    </source>
</evidence>
<dbReference type="PANTHER" id="PTHR43580:SF2">
    <property type="entry name" value="CYTOKINE-LIKE NUCLEAR FACTOR N-PAC"/>
    <property type="match status" value="1"/>
</dbReference>
<evidence type="ECO:0000259" key="4">
    <source>
        <dbReference type="Pfam" id="PF03446"/>
    </source>
</evidence>
<proteinExistence type="predicted"/>
<dbReference type="InterPro" id="IPR006115">
    <property type="entry name" value="6PGDH_NADP-bd"/>
</dbReference>
<sequence>MKIGFLGLGSMGQAIAANLLKSGHEVWVWNRSPEPAQKLVELGAHAAATPTQAFTADIVFSMLADDKALRAVLLDSGLLAQLKGPLIHVNLATIAVAFAEELAALHEAQGIDYIAAPVMGRPNVAATAQLNILVAGPEAAIDRVQPLLDLIGRKTWRLGDKASSANAMKLATNFLLVSAVQAMSEAAVLVTRHDLPSAALIDLVSTTIFTGPVYQGYGALIGERRYEPAAFKASLGLKDVDLILAAAADVSIQLPTADLIRANLLDAIAHGEGDKDLAVLAEVEEWRTLAAAGQTAPD</sequence>